<accession>A0AAI9WMK5</accession>
<dbReference type="AlphaFoldDB" id="A0AAI9WMK5"/>
<evidence type="ECO:0000313" key="2">
    <source>
        <dbReference type="Proteomes" id="UP000469462"/>
    </source>
</evidence>
<sequence>MSFDSDHYTGCAHGMHDDHFMDFGGSSAFGSPGDVAFDHPGSPDDFHGSHFVFEDPSGSLHAEERGFSSAFNANEGASRHFGEDDFRILSRTGAGDEALHMGRDSVFWAAGEDVRGALSGWMDALWSWVEKSARR</sequence>
<gene>
    <name evidence="1" type="ORF">GBM96_09675</name>
</gene>
<organism evidence="1 2">
    <name type="scientific">Sutterella seckii</name>
    <dbReference type="NCBI Taxonomy" id="1944635"/>
    <lineage>
        <taxon>Bacteria</taxon>
        <taxon>Pseudomonadati</taxon>
        <taxon>Pseudomonadota</taxon>
        <taxon>Betaproteobacteria</taxon>
        <taxon>Burkholderiales</taxon>
        <taxon>Sutterellaceae</taxon>
        <taxon>Sutterella</taxon>
    </lineage>
</organism>
<reference evidence="1 2" key="1">
    <citation type="submission" date="2019-10" db="EMBL/GenBank/DDBJ databases">
        <title>Genome diversity of Sutterella seckii.</title>
        <authorList>
            <person name="Chaplin A.V."/>
            <person name="Sokolova S.R."/>
            <person name="Mosin K.A."/>
            <person name="Ivanova E.L."/>
            <person name="Kochetkova T.O."/>
            <person name="Goltsov A.Y."/>
            <person name="Trofimov D.Y."/>
            <person name="Efimov B.A."/>
        </authorList>
    </citation>
    <scope>NUCLEOTIDE SEQUENCE [LARGE SCALE GENOMIC DNA]</scope>
    <source>
        <strain evidence="1 2">ASD3426</strain>
    </source>
</reference>
<dbReference type="Proteomes" id="UP000469462">
    <property type="component" value="Unassembled WGS sequence"/>
</dbReference>
<name>A0AAI9WMK5_9BURK</name>
<evidence type="ECO:0000313" key="1">
    <source>
        <dbReference type="EMBL" id="KAB7650160.1"/>
    </source>
</evidence>
<protein>
    <submittedName>
        <fullName evidence="1">Uncharacterized protein</fullName>
    </submittedName>
</protein>
<proteinExistence type="predicted"/>
<dbReference type="RefSeq" id="WP_139687048.1">
    <property type="nucleotide sequence ID" value="NZ_WEHW01000048.1"/>
</dbReference>
<comment type="caution">
    <text evidence="1">The sequence shown here is derived from an EMBL/GenBank/DDBJ whole genome shotgun (WGS) entry which is preliminary data.</text>
</comment>
<keyword evidence="2" id="KW-1185">Reference proteome</keyword>
<dbReference type="EMBL" id="WEHW01000048">
    <property type="protein sequence ID" value="KAB7650160.1"/>
    <property type="molecule type" value="Genomic_DNA"/>
</dbReference>